<dbReference type="AlphaFoldDB" id="A0A9N7YCI9"/>
<dbReference type="Proteomes" id="UP001153269">
    <property type="component" value="Unassembled WGS sequence"/>
</dbReference>
<gene>
    <name evidence="2" type="ORF">PLEPLA_LOCUS7160</name>
</gene>
<reference evidence="2" key="1">
    <citation type="submission" date="2020-03" db="EMBL/GenBank/DDBJ databases">
        <authorList>
            <person name="Weist P."/>
        </authorList>
    </citation>
    <scope>NUCLEOTIDE SEQUENCE</scope>
</reference>
<proteinExistence type="predicted"/>
<evidence type="ECO:0000313" key="2">
    <source>
        <dbReference type="EMBL" id="CAB1419329.1"/>
    </source>
</evidence>
<evidence type="ECO:0000256" key="1">
    <source>
        <dbReference type="SAM" id="MobiDB-lite"/>
    </source>
</evidence>
<organism evidence="2 3">
    <name type="scientific">Pleuronectes platessa</name>
    <name type="common">European plaice</name>
    <dbReference type="NCBI Taxonomy" id="8262"/>
    <lineage>
        <taxon>Eukaryota</taxon>
        <taxon>Metazoa</taxon>
        <taxon>Chordata</taxon>
        <taxon>Craniata</taxon>
        <taxon>Vertebrata</taxon>
        <taxon>Euteleostomi</taxon>
        <taxon>Actinopterygii</taxon>
        <taxon>Neopterygii</taxon>
        <taxon>Teleostei</taxon>
        <taxon>Neoteleostei</taxon>
        <taxon>Acanthomorphata</taxon>
        <taxon>Carangaria</taxon>
        <taxon>Pleuronectiformes</taxon>
        <taxon>Pleuronectoidei</taxon>
        <taxon>Pleuronectidae</taxon>
        <taxon>Pleuronectes</taxon>
    </lineage>
</organism>
<evidence type="ECO:0000313" key="3">
    <source>
        <dbReference type="Proteomes" id="UP001153269"/>
    </source>
</evidence>
<keyword evidence="3" id="KW-1185">Reference proteome</keyword>
<protein>
    <submittedName>
        <fullName evidence="2">Uncharacterized protein</fullName>
    </submittedName>
</protein>
<feature type="compositionally biased region" description="Basic residues" evidence="1">
    <location>
        <begin position="98"/>
        <end position="114"/>
    </location>
</feature>
<comment type="caution">
    <text evidence="2">The sequence shown here is derived from an EMBL/GenBank/DDBJ whole genome shotgun (WGS) entry which is preliminary data.</text>
</comment>
<dbReference type="EMBL" id="CADEAL010000380">
    <property type="protein sequence ID" value="CAB1419329.1"/>
    <property type="molecule type" value="Genomic_DNA"/>
</dbReference>
<sequence>MEPRPRFDCIAGRDSCLYRSNLAAGSAEWVSTLSAAEPNLGHGKVPVVTHRERDTYTVVLTEPFRQGLYLETCQSLAVSNEDAGMLPTTPHLSPISHSHAHARAQTHRRLNHYT</sequence>
<accession>A0A9N7YCI9</accession>
<name>A0A9N7YCI9_PLEPL</name>
<feature type="region of interest" description="Disordered" evidence="1">
    <location>
        <begin position="91"/>
        <end position="114"/>
    </location>
</feature>